<dbReference type="GO" id="GO:0003676">
    <property type="term" value="F:nucleic acid binding"/>
    <property type="evidence" value="ECO:0007669"/>
    <property type="project" value="InterPro"/>
</dbReference>
<dbReference type="AlphaFoldDB" id="A0A6L6PER9"/>
<reference evidence="1 2" key="1">
    <citation type="submission" date="2019-11" db="EMBL/GenBank/DDBJ databases">
        <title>Type strains purchased from KCTC, JCM and DSMZ.</title>
        <authorList>
            <person name="Lu H."/>
        </authorList>
    </citation>
    <scope>NUCLEOTIDE SEQUENCE [LARGE SCALE GENOMIC DNA]</scope>
    <source>
        <strain evidence="1 2">KCTC 22382</strain>
    </source>
</reference>
<dbReference type="Proteomes" id="UP000475582">
    <property type="component" value="Unassembled WGS sequence"/>
</dbReference>
<proteinExistence type="predicted"/>
<accession>A0A6L6PER9</accession>
<evidence type="ECO:0000313" key="1">
    <source>
        <dbReference type="EMBL" id="MTV37530.1"/>
    </source>
</evidence>
<organism evidence="1 2">
    <name type="scientific">Duganella radicis</name>
    <dbReference type="NCBI Taxonomy" id="551988"/>
    <lineage>
        <taxon>Bacteria</taxon>
        <taxon>Pseudomonadati</taxon>
        <taxon>Pseudomonadota</taxon>
        <taxon>Betaproteobacteria</taxon>
        <taxon>Burkholderiales</taxon>
        <taxon>Oxalobacteraceae</taxon>
        <taxon>Telluria group</taxon>
        <taxon>Duganella</taxon>
    </lineage>
</organism>
<evidence type="ECO:0000313" key="2">
    <source>
        <dbReference type="Proteomes" id="UP000475582"/>
    </source>
</evidence>
<comment type="caution">
    <text evidence="1">The sequence shown here is derived from an EMBL/GenBank/DDBJ whole genome shotgun (WGS) entry which is preliminary data.</text>
</comment>
<dbReference type="SUPFAM" id="SSF52980">
    <property type="entry name" value="Restriction endonuclease-like"/>
    <property type="match status" value="1"/>
</dbReference>
<dbReference type="RefSeq" id="WP_155462998.1">
    <property type="nucleotide sequence ID" value="NZ_WNKY01000005.1"/>
</dbReference>
<dbReference type="InterPro" id="IPR011856">
    <property type="entry name" value="tRNA_endonuc-like_dom_sf"/>
</dbReference>
<dbReference type="CDD" id="cd22362">
    <property type="entry name" value="TnsA_endonuclease-like"/>
    <property type="match status" value="1"/>
</dbReference>
<dbReference type="EMBL" id="WNKY01000005">
    <property type="protein sequence ID" value="MTV37530.1"/>
    <property type="molecule type" value="Genomic_DNA"/>
</dbReference>
<dbReference type="Gene3D" id="3.40.1350.10">
    <property type="match status" value="1"/>
</dbReference>
<keyword evidence="2" id="KW-1185">Reference proteome</keyword>
<dbReference type="OrthoDB" id="5291587at2"/>
<protein>
    <submittedName>
        <fullName evidence="1">Uncharacterized protein</fullName>
    </submittedName>
</protein>
<dbReference type="InterPro" id="IPR011335">
    <property type="entry name" value="Restrct_endonuc-II-like"/>
</dbReference>
<gene>
    <name evidence="1" type="ORF">GM676_08025</name>
</gene>
<name>A0A6L6PER9_9BURK</name>
<sequence length="303" mass="34720">MNTVTRRQELVFKKICERILAGDGSGHRRLYRPWLQLRRKNTSKVSNQVQGWVVPLGRIATYMSRGEYRTAMLLLWLGVADLREQYPIWPTAHPHPLQGAEFAPPNLGRVRGLLEIAEEAGIEHGQEVGTNIPYIATIDLAATVIVDGTARLFLFALKPFATEDYKVPWRTAERLELERRYSMEIAAPYDLIYSGIVPDTLAANLDQWVVHSDLNEHQHLLASLHRFIDEMNAHRNVSIRDAVSHAAKVCRINIGEAWVLYSHCAWHQYIDIDPRVEPLHSYPAPAGGQKFRQQLREKFFGWV</sequence>